<accession>A0A1Y2I0Q7</accession>
<dbReference type="AlphaFoldDB" id="A0A1Y2I0Q7"/>
<evidence type="ECO:0000313" key="1">
    <source>
        <dbReference type="EMBL" id="ORZ40446.1"/>
    </source>
</evidence>
<dbReference type="STRING" id="765915.A0A1Y2I0Q7"/>
<dbReference type="OrthoDB" id="2019644at2759"/>
<dbReference type="EMBL" id="MCFL01000003">
    <property type="protein sequence ID" value="ORZ40446.1"/>
    <property type="molecule type" value="Genomic_DNA"/>
</dbReference>
<gene>
    <name evidence="1" type="ORF">BCR44DRAFT_1174623</name>
</gene>
<dbReference type="GO" id="GO:0005643">
    <property type="term" value="C:nuclear pore"/>
    <property type="evidence" value="ECO:0007669"/>
    <property type="project" value="InterPro"/>
</dbReference>
<reference evidence="1 2" key="1">
    <citation type="submission" date="2016-07" db="EMBL/GenBank/DDBJ databases">
        <title>Pervasive Adenine N6-methylation of Active Genes in Fungi.</title>
        <authorList>
            <consortium name="DOE Joint Genome Institute"/>
            <person name="Mondo S.J."/>
            <person name="Dannebaum R.O."/>
            <person name="Kuo R.C."/>
            <person name="Labutti K."/>
            <person name="Haridas S."/>
            <person name="Kuo A."/>
            <person name="Salamov A."/>
            <person name="Ahrendt S.R."/>
            <person name="Lipzen A."/>
            <person name="Sullivan W."/>
            <person name="Andreopoulos W.B."/>
            <person name="Clum A."/>
            <person name="Lindquist E."/>
            <person name="Daum C."/>
            <person name="Ramamoorthy G.K."/>
            <person name="Gryganskyi A."/>
            <person name="Culley D."/>
            <person name="Magnuson J.K."/>
            <person name="James T.Y."/>
            <person name="O'Malley M.A."/>
            <person name="Stajich J.E."/>
            <person name="Spatafora J.W."/>
            <person name="Visel A."/>
            <person name="Grigoriev I.V."/>
        </authorList>
    </citation>
    <scope>NUCLEOTIDE SEQUENCE [LARGE SCALE GENOMIC DNA]</scope>
    <source>
        <strain evidence="1 2">PL171</strain>
    </source>
</reference>
<organism evidence="1 2">
    <name type="scientific">Catenaria anguillulae PL171</name>
    <dbReference type="NCBI Taxonomy" id="765915"/>
    <lineage>
        <taxon>Eukaryota</taxon>
        <taxon>Fungi</taxon>
        <taxon>Fungi incertae sedis</taxon>
        <taxon>Blastocladiomycota</taxon>
        <taxon>Blastocladiomycetes</taxon>
        <taxon>Blastocladiales</taxon>
        <taxon>Catenariaceae</taxon>
        <taxon>Catenaria</taxon>
    </lineage>
</organism>
<comment type="caution">
    <text evidence="1">The sequence shown here is derived from an EMBL/GenBank/DDBJ whole genome shotgun (WGS) entry which is preliminary data.</text>
</comment>
<dbReference type="Pfam" id="PF11894">
    <property type="entry name" value="Nup192"/>
    <property type="match status" value="1"/>
</dbReference>
<keyword evidence="2" id="KW-1185">Reference proteome</keyword>
<evidence type="ECO:0000313" key="2">
    <source>
        <dbReference type="Proteomes" id="UP000193411"/>
    </source>
</evidence>
<dbReference type="Proteomes" id="UP000193411">
    <property type="component" value="Unassembled WGS sequence"/>
</dbReference>
<dbReference type="InterPro" id="IPR021827">
    <property type="entry name" value="Nup186/Nup192/Nup205"/>
</dbReference>
<proteinExistence type="predicted"/>
<name>A0A1Y2I0Q7_9FUNG</name>
<protein>
    <submittedName>
        <fullName evidence="1">Uncharacterized protein</fullName>
    </submittedName>
</protein>
<sequence>MRPRIGGPSAAAAIAPAISPFSLVDNLGSSHRTPGPAPYYNYMLHDVFLKAALREYTDQRELWAITSTSLGAVLRCLQDFDAVMKDVLLSMAAGNARVGPHVSARLAMAHPAFFMLNEILDGKPLLDGILSVIQGAVPPLWRRSANVFICRSA</sequence>